<dbReference type="Proteomes" id="UP000075883">
    <property type="component" value="Unassembled WGS sequence"/>
</dbReference>
<evidence type="ECO:0000256" key="1">
    <source>
        <dbReference type="ARBA" id="ARBA00022837"/>
    </source>
</evidence>
<dbReference type="InterPro" id="IPR011992">
    <property type="entry name" value="EF-hand-dom_pair"/>
</dbReference>
<dbReference type="Gene3D" id="1.10.238.10">
    <property type="entry name" value="EF-hand"/>
    <property type="match status" value="1"/>
</dbReference>
<dbReference type="AlphaFoldDB" id="A0A182MS55"/>
<evidence type="ECO:0000256" key="2">
    <source>
        <dbReference type="SAM" id="MobiDB-lite"/>
    </source>
</evidence>
<organism evidence="4 5">
    <name type="scientific">Anopheles culicifacies</name>
    <dbReference type="NCBI Taxonomy" id="139723"/>
    <lineage>
        <taxon>Eukaryota</taxon>
        <taxon>Metazoa</taxon>
        <taxon>Ecdysozoa</taxon>
        <taxon>Arthropoda</taxon>
        <taxon>Hexapoda</taxon>
        <taxon>Insecta</taxon>
        <taxon>Pterygota</taxon>
        <taxon>Neoptera</taxon>
        <taxon>Endopterygota</taxon>
        <taxon>Diptera</taxon>
        <taxon>Nematocera</taxon>
        <taxon>Culicoidea</taxon>
        <taxon>Culicidae</taxon>
        <taxon>Anophelinae</taxon>
        <taxon>Anopheles</taxon>
        <taxon>culicifacies species complex</taxon>
    </lineage>
</organism>
<dbReference type="InterPro" id="IPR018247">
    <property type="entry name" value="EF_Hand_1_Ca_BS"/>
</dbReference>
<keyword evidence="5" id="KW-1185">Reference proteome</keyword>
<evidence type="ECO:0000259" key="3">
    <source>
        <dbReference type="PROSITE" id="PS50222"/>
    </source>
</evidence>
<proteinExistence type="predicted"/>
<sequence>MIRMSKLPDISHPAWGTRAGQQEALTDKWQGSVLWRTTTAKATEREEGGVLLYEEFSASATHASSGVCQRAANGRDIDNNGFLDNNDFQCMALRASVIEGKGDINPARLNEYKFIMKSLWDEISALADFDKDGKITTEEFKQAVKQTCVGKPYADFPKTCFGVTECFEFNLLLTAIAFPFFAKFDIAPNNFNTPEMNADFPGGAHIFFSPTEAKKMPLIFDRLRLSDVKCLDPPGTGTSVPCYHPPTYFASNFNE</sequence>
<accession>A0A182MS55</accession>
<dbReference type="GO" id="GO:0005509">
    <property type="term" value="F:calcium ion binding"/>
    <property type="evidence" value="ECO:0007669"/>
    <property type="project" value="InterPro"/>
</dbReference>
<reference evidence="5" key="1">
    <citation type="submission" date="2013-09" db="EMBL/GenBank/DDBJ databases">
        <title>The Genome Sequence of Anopheles culicifacies species A.</title>
        <authorList>
            <consortium name="The Broad Institute Genomics Platform"/>
            <person name="Neafsey D.E."/>
            <person name="Besansky N."/>
            <person name="Howell P."/>
            <person name="Walton C."/>
            <person name="Young S.K."/>
            <person name="Zeng Q."/>
            <person name="Gargeya S."/>
            <person name="Fitzgerald M."/>
            <person name="Haas B."/>
            <person name="Abouelleil A."/>
            <person name="Allen A.W."/>
            <person name="Alvarado L."/>
            <person name="Arachchi H.M."/>
            <person name="Berlin A.M."/>
            <person name="Chapman S.B."/>
            <person name="Gainer-Dewar J."/>
            <person name="Goldberg J."/>
            <person name="Griggs A."/>
            <person name="Gujja S."/>
            <person name="Hansen M."/>
            <person name="Howarth C."/>
            <person name="Imamovic A."/>
            <person name="Ireland A."/>
            <person name="Larimer J."/>
            <person name="McCowan C."/>
            <person name="Murphy C."/>
            <person name="Pearson M."/>
            <person name="Poon T.W."/>
            <person name="Priest M."/>
            <person name="Roberts A."/>
            <person name="Saif S."/>
            <person name="Shea T."/>
            <person name="Sisk P."/>
            <person name="Sykes S."/>
            <person name="Wortman J."/>
            <person name="Nusbaum C."/>
            <person name="Birren B."/>
        </authorList>
    </citation>
    <scope>NUCLEOTIDE SEQUENCE [LARGE SCALE GENOMIC DNA]</scope>
    <source>
        <strain evidence="5">A-37</strain>
    </source>
</reference>
<dbReference type="SUPFAM" id="SSF47473">
    <property type="entry name" value="EF-hand"/>
    <property type="match status" value="1"/>
</dbReference>
<feature type="domain" description="EF-hand" evidence="3">
    <location>
        <begin position="115"/>
        <end position="150"/>
    </location>
</feature>
<dbReference type="PROSITE" id="PS50222">
    <property type="entry name" value="EF_HAND_2"/>
    <property type="match status" value="1"/>
</dbReference>
<dbReference type="VEuPathDB" id="VectorBase:ACUA024954"/>
<dbReference type="EMBL" id="AXCM01004974">
    <property type="status" value="NOT_ANNOTATED_CDS"/>
    <property type="molecule type" value="Genomic_DNA"/>
</dbReference>
<dbReference type="InterPro" id="IPR002048">
    <property type="entry name" value="EF_hand_dom"/>
</dbReference>
<evidence type="ECO:0000313" key="5">
    <source>
        <dbReference type="Proteomes" id="UP000075883"/>
    </source>
</evidence>
<dbReference type="STRING" id="139723.A0A182MS55"/>
<keyword evidence="1" id="KW-0106">Calcium</keyword>
<reference evidence="4" key="2">
    <citation type="submission" date="2020-05" db="UniProtKB">
        <authorList>
            <consortium name="EnsemblMetazoa"/>
        </authorList>
    </citation>
    <scope>IDENTIFICATION</scope>
    <source>
        <strain evidence="4">A-37</strain>
    </source>
</reference>
<evidence type="ECO:0000313" key="4">
    <source>
        <dbReference type="EnsemblMetazoa" id="ACUA024954-PA"/>
    </source>
</evidence>
<dbReference type="Pfam" id="PF00036">
    <property type="entry name" value="EF-hand_1"/>
    <property type="match status" value="1"/>
</dbReference>
<dbReference type="EnsemblMetazoa" id="ACUA024954-RA">
    <property type="protein sequence ID" value="ACUA024954-PA"/>
    <property type="gene ID" value="ACUA024954"/>
</dbReference>
<feature type="region of interest" description="Disordered" evidence="2">
    <location>
        <begin position="1"/>
        <end position="22"/>
    </location>
</feature>
<name>A0A182MS55_9DIPT</name>
<protein>
    <recommendedName>
        <fullName evidence="3">EF-hand domain-containing protein</fullName>
    </recommendedName>
</protein>
<dbReference type="PROSITE" id="PS00018">
    <property type="entry name" value="EF_HAND_1"/>
    <property type="match status" value="2"/>
</dbReference>